<comment type="caution">
    <text evidence="1">The sequence shown here is derived from an EMBL/GenBank/DDBJ whole genome shotgun (WGS) entry which is preliminary data.</text>
</comment>
<name>A0A820WHJ7_9BILA</name>
<sequence>MWNEFYVKRTIEKSAIHDSDLERFAIQKARELGRDNFTVSETFIATSKREYRISSRRTTEVVVKRKNNLTHSYTAQPITSADDQLLDKFFPIFQDKENEFGTRVQKDLIIPPNVVVRASKFGKSSDEKHRTFLNEVLRPLVRRKFLLFLNCWTTQTDLKNLEQYFHIKTVTY</sequence>
<keyword evidence="2" id="KW-1185">Reference proteome</keyword>
<evidence type="ECO:0000313" key="2">
    <source>
        <dbReference type="Proteomes" id="UP000663873"/>
    </source>
</evidence>
<proteinExistence type="predicted"/>
<protein>
    <submittedName>
        <fullName evidence="1">Uncharacterized protein</fullName>
    </submittedName>
</protein>
<accession>A0A820WHJ7</accession>
<organism evidence="1 2">
    <name type="scientific">Rotaria socialis</name>
    <dbReference type="NCBI Taxonomy" id="392032"/>
    <lineage>
        <taxon>Eukaryota</taxon>
        <taxon>Metazoa</taxon>
        <taxon>Spiralia</taxon>
        <taxon>Gnathifera</taxon>
        <taxon>Rotifera</taxon>
        <taxon>Eurotatoria</taxon>
        <taxon>Bdelloidea</taxon>
        <taxon>Philodinida</taxon>
        <taxon>Philodinidae</taxon>
        <taxon>Rotaria</taxon>
    </lineage>
</organism>
<reference evidence="1" key="1">
    <citation type="submission" date="2021-02" db="EMBL/GenBank/DDBJ databases">
        <authorList>
            <person name="Nowell W R."/>
        </authorList>
    </citation>
    <scope>NUCLEOTIDE SEQUENCE</scope>
</reference>
<dbReference type="AlphaFoldDB" id="A0A820WHJ7"/>
<evidence type="ECO:0000313" key="1">
    <source>
        <dbReference type="EMBL" id="CAF4514695.1"/>
    </source>
</evidence>
<gene>
    <name evidence="1" type="ORF">UJA718_LOCUS27221</name>
</gene>
<dbReference type="EMBL" id="CAJOBP010007454">
    <property type="protein sequence ID" value="CAF4514695.1"/>
    <property type="molecule type" value="Genomic_DNA"/>
</dbReference>
<dbReference type="Proteomes" id="UP000663873">
    <property type="component" value="Unassembled WGS sequence"/>
</dbReference>